<comment type="subcellular location">
    <subcellularLocation>
        <location evidence="1">Nucleus</location>
    </subcellularLocation>
</comment>
<evidence type="ECO:0000256" key="2">
    <source>
        <dbReference type="ARBA" id="ARBA00004718"/>
    </source>
</evidence>
<protein>
    <recommendedName>
        <fullName evidence="11">SP-RING-type domain-containing protein</fullName>
    </recommendedName>
</protein>
<feature type="region of interest" description="Disordered" evidence="10">
    <location>
        <begin position="243"/>
        <end position="263"/>
    </location>
</feature>
<name>A0A916EK52_9GLOM</name>
<dbReference type="Pfam" id="PF11789">
    <property type="entry name" value="zf-Nse"/>
    <property type="match status" value="1"/>
</dbReference>
<dbReference type="VEuPathDB" id="FungiDB:RhiirFUN_007302"/>
<dbReference type="GO" id="GO:0030915">
    <property type="term" value="C:Smc5-Smc6 complex"/>
    <property type="evidence" value="ECO:0007669"/>
    <property type="project" value="InterPro"/>
</dbReference>
<evidence type="ECO:0000256" key="4">
    <source>
        <dbReference type="ARBA" id="ARBA00022723"/>
    </source>
</evidence>
<evidence type="ECO:0000313" key="13">
    <source>
        <dbReference type="Proteomes" id="UP000684084"/>
    </source>
</evidence>
<keyword evidence="8" id="KW-0539">Nucleus</keyword>
<proteinExistence type="predicted"/>
<evidence type="ECO:0000256" key="7">
    <source>
        <dbReference type="ARBA" id="ARBA00022833"/>
    </source>
</evidence>
<keyword evidence="4" id="KW-0479">Metal-binding</keyword>
<evidence type="ECO:0000256" key="6">
    <source>
        <dbReference type="ARBA" id="ARBA00022786"/>
    </source>
</evidence>
<dbReference type="GO" id="GO:0005634">
    <property type="term" value="C:nucleus"/>
    <property type="evidence" value="ECO:0007669"/>
    <property type="project" value="UniProtKB-SubCell"/>
</dbReference>
<evidence type="ECO:0000256" key="8">
    <source>
        <dbReference type="ARBA" id="ARBA00023242"/>
    </source>
</evidence>
<evidence type="ECO:0000256" key="3">
    <source>
        <dbReference type="ARBA" id="ARBA00022679"/>
    </source>
</evidence>
<organism evidence="12 13">
    <name type="scientific">Rhizophagus irregularis</name>
    <dbReference type="NCBI Taxonomy" id="588596"/>
    <lineage>
        <taxon>Eukaryota</taxon>
        <taxon>Fungi</taxon>
        <taxon>Fungi incertae sedis</taxon>
        <taxon>Mucoromycota</taxon>
        <taxon>Glomeromycotina</taxon>
        <taxon>Glomeromycetes</taxon>
        <taxon>Glomerales</taxon>
        <taxon>Glomeraceae</taxon>
        <taxon>Rhizophagus</taxon>
    </lineage>
</organism>
<dbReference type="OrthoDB" id="26899at2759"/>
<evidence type="ECO:0000256" key="9">
    <source>
        <dbReference type="PROSITE-ProRule" id="PRU00452"/>
    </source>
</evidence>
<dbReference type="InterPro" id="IPR004181">
    <property type="entry name" value="Znf_MIZ"/>
</dbReference>
<gene>
    <name evidence="12" type="ORF">CHRIB12_LOCUS23466</name>
</gene>
<dbReference type="GO" id="GO:0000724">
    <property type="term" value="P:double-strand break repair via homologous recombination"/>
    <property type="evidence" value="ECO:0007669"/>
    <property type="project" value="InterPro"/>
</dbReference>
<dbReference type="InterPro" id="IPR026846">
    <property type="entry name" value="Nse2(Mms21)"/>
</dbReference>
<dbReference type="GO" id="GO:0008270">
    <property type="term" value="F:zinc ion binding"/>
    <property type="evidence" value="ECO:0007669"/>
    <property type="project" value="UniProtKB-KW"/>
</dbReference>
<dbReference type="GO" id="GO:0061665">
    <property type="term" value="F:SUMO ligase activity"/>
    <property type="evidence" value="ECO:0007669"/>
    <property type="project" value="TreeGrafter"/>
</dbReference>
<feature type="region of interest" description="Disordered" evidence="10">
    <location>
        <begin position="1"/>
        <end position="20"/>
    </location>
</feature>
<evidence type="ECO:0000256" key="5">
    <source>
        <dbReference type="ARBA" id="ARBA00022771"/>
    </source>
</evidence>
<comment type="caution">
    <text evidence="12">The sequence shown here is derived from an EMBL/GenBank/DDBJ whole genome shotgun (WGS) entry which is preliminary data.</text>
</comment>
<evidence type="ECO:0000259" key="11">
    <source>
        <dbReference type="PROSITE" id="PS51044"/>
    </source>
</evidence>
<dbReference type="GO" id="GO:0016925">
    <property type="term" value="P:protein sumoylation"/>
    <property type="evidence" value="ECO:0007669"/>
    <property type="project" value="TreeGrafter"/>
</dbReference>
<keyword evidence="3" id="KW-0808">Transferase</keyword>
<feature type="domain" description="SP-RING-type" evidence="11">
    <location>
        <begin position="163"/>
        <end position="249"/>
    </location>
</feature>
<dbReference type="Proteomes" id="UP000684084">
    <property type="component" value="Unassembled WGS sequence"/>
</dbReference>
<evidence type="ECO:0000256" key="1">
    <source>
        <dbReference type="ARBA" id="ARBA00004123"/>
    </source>
</evidence>
<dbReference type="PANTHER" id="PTHR21330:SF1">
    <property type="entry name" value="E3 SUMO-PROTEIN LIGASE NSE2"/>
    <property type="match status" value="1"/>
</dbReference>
<keyword evidence="5 9" id="KW-0863">Zinc-finger</keyword>
<sequence length="263" mass="30447">MGLKYNVEMSGRRSSGSLEGNTSLALSENMEYDNLFRDSEALSQYISKGINYVTEVAVDLEEVDEKEKVQRMDDSLRNMIDIENKLSAQKEVLERIKIRTNNGRKFDDVVEVYDQECEKAVKDYSQVSEEEKYLKNENYEDFRQKIWEVKHPNEPMPSLNQNDDDDIVVGHQKDSLTCPITTLPLENPVTSDLCKHSFSKEAILSLMRQNGNVVPCPIPGCEKQIMEHNLKENKRLERKVALENKKKKKSNKMDDIEYTNIDD</sequence>
<keyword evidence="7" id="KW-0862">Zinc</keyword>
<comment type="pathway">
    <text evidence="2">Protein modification; protein sumoylation.</text>
</comment>
<dbReference type="EMBL" id="CAGKOT010000091">
    <property type="protein sequence ID" value="CAB5394724.1"/>
    <property type="molecule type" value="Genomic_DNA"/>
</dbReference>
<dbReference type="CDD" id="cd16651">
    <property type="entry name" value="SPL-RING_NSE2"/>
    <property type="match status" value="1"/>
</dbReference>
<dbReference type="PROSITE" id="PS51044">
    <property type="entry name" value="ZF_SP_RING"/>
    <property type="match status" value="1"/>
</dbReference>
<reference evidence="12" key="1">
    <citation type="submission" date="2020-05" db="EMBL/GenBank/DDBJ databases">
        <authorList>
            <person name="Rincon C."/>
            <person name="Sanders R I."/>
            <person name="Robbins C."/>
            <person name="Chaturvedi A."/>
        </authorList>
    </citation>
    <scope>NUCLEOTIDE SEQUENCE</scope>
    <source>
        <strain evidence="12">CHB12</strain>
    </source>
</reference>
<accession>A0A916EK52</accession>
<evidence type="ECO:0000313" key="12">
    <source>
        <dbReference type="EMBL" id="CAB5394724.1"/>
    </source>
</evidence>
<evidence type="ECO:0000256" key="10">
    <source>
        <dbReference type="SAM" id="MobiDB-lite"/>
    </source>
</evidence>
<dbReference type="PANTHER" id="PTHR21330">
    <property type="entry name" value="E3 SUMO-PROTEIN LIGASE NSE2"/>
    <property type="match status" value="1"/>
</dbReference>
<dbReference type="AlphaFoldDB" id="A0A916EK52"/>
<keyword evidence="6" id="KW-0833">Ubl conjugation pathway</keyword>